<protein>
    <submittedName>
        <fullName evidence="2">Uncharacterized protein</fullName>
    </submittedName>
</protein>
<reference evidence="2 3" key="1">
    <citation type="journal article" date="2018" name="Mol. Biol. Evol.">
        <title>Broad Genomic Sampling Reveals a Smut Pathogenic Ancestry of the Fungal Clade Ustilaginomycotina.</title>
        <authorList>
            <person name="Kijpornyongpan T."/>
            <person name="Mondo S.J."/>
            <person name="Barry K."/>
            <person name="Sandor L."/>
            <person name="Lee J."/>
            <person name="Lipzen A."/>
            <person name="Pangilinan J."/>
            <person name="LaButti K."/>
            <person name="Hainaut M."/>
            <person name="Henrissat B."/>
            <person name="Grigoriev I.V."/>
            <person name="Spatafora J.W."/>
            <person name="Aime M.C."/>
        </authorList>
    </citation>
    <scope>NUCLEOTIDE SEQUENCE [LARGE SCALE GENOMIC DNA]</scope>
    <source>
        <strain evidence="2 3">MCA 3645</strain>
    </source>
</reference>
<sequence length="142" mass="15513">MTRPASASASFKFPQLLVVVVVVVILNLITGGMAEWTSPAKGNPVAWCQLPKADDNCSHDDRLATYTALAYCHSDTASMQYGLASGHGWLMRAIDRSSLSPDEARSRFLIMMQQRAKCVVGQNVKCYTDPAMLGNLNCDQQD</sequence>
<keyword evidence="3" id="KW-1185">Reference proteome</keyword>
<evidence type="ECO:0000313" key="3">
    <source>
        <dbReference type="Proteomes" id="UP000246740"/>
    </source>
</evidence>
<organism evidence="2 3">
    <name type="scientific">Testicularia cyperi</name>
    <dbReference type="NCBI Taxonomy" id="1882483"/>
    <lineage>
        <taxon>Eukaryota</taxon>
        <taxon>Fungi</taxon>
        <taxon>Dikarya</taxon>
        <taxon>Basidiomycota</taxon>
        <taxon>Ustilaginomycotina</taxon>
        <taxon>Ustilaginomycetes</taxon>
        <taxon>Ustilaginales</taxon>
        <taxon>Anthracoideaceae</taxon>
        <taxon>Testicularia</taxon>
    </lineage>
</organism>
<dbReference type="EMBL" id="KZ819188">
    <property type="protein sequence ID" value="PWZ03740.1"/>
    <property type="molecule type" value="Genomic_DNA"/>
</dbReference>
<feature type="chain" id="PRO_5016353638" evidence="1">
    <location>
        <begin position="35"/>
        <end position="142"/>
    </location>
</feature>
<evidence type="ECO:0000313" key="2">
    <source>
        <dbReference type="EMBL" id="PWZ03740.1"/>
    </source>
</evidence>
<dbReference type="AlphaFoldDB" id="A0A317Y0M0"/>
<name>A0A317Y0M0_9BASI</name>
<dbReference type="Proteomes" id="UP000246740">
    <property type="component" value="Unassembled WGS sequence"/>
</dbReference>
<proteinExistence type="predicted"/>
<gene>
    <name evidence="2" type="ORF">BCV70DRAFT_229930</name>
</gene>
<dbReference type="InParanoid" id="A0A317Y0M0"/>
<keyword evidence="1" id="KW-0732">Signal</keyword>
<evidence type="ECO:0000256" key="1">
    <source>
        <dbReference type="SAM" id="SignalP"/>
    </source>
</evidence>
<accession>A0A317Y0M0</accession>
<feature type="signal peptide" evidence="1">
    <location>
        <begin position="1"/>
        <end position="34"/>
    </location>
</feature>